<feature type="domain" description="BMC" evidence="5">
    <location>
        <begin position="119"/>
        <end position="204"/>
    </location>
</feature>
<organism evidence="6">
    <name type="scientific">Desertifilum tharense IPPAS B-1220</name>
    <dbReference type="NCBI Taxonomy" id="1781255"/>
    <lineage>
        <taxon>Bacteria</taxon>
        <taxon>Bacillati</taxon>
        <taxon>Cyanobacteriota</taxon>
        <taxon>Cyanophyceae</taxon>
        <taxon>Desertifilales</taxon>
        <taxon>Desertifilaceae</taxon>
        <taxon>Desertifilum</taxon>
    </lineage>
</organism>
<evidence type="ECO:0000259" key="5">
    <source>
        <dbReference type="PROSITE" id="PS51930"/>
    </source>
</evidence>
<dbReference type="PANTHER" id="PTHR33941:SF11">
    <property type="entry name" value="BACTERIAL MICROCOMPARTMENT SHELL PROTEIN PDUJ"/>
    <property type="match status" value="1"/>
</dbReference>
<dbReference type="GO" id="GO:0015977">
    <property type="term" value="P:carbon fixation"/>
    <property type="evidence" value="ECO:0007669"/>
    <property type="project" value="UniProtKB-KW"/>
</dbReference>
<dbReference type="PROSITE" id="PS01139">
    <property type="entry name" value="BMC_1"/>
    <property type="match status" value="1"/>
</dbReference>
<evidence type="ECO:0000256" key="2">
    <source>
        <dbReference type="ARBA" id="ARBA00023587"/>
    </source>
</evidence>
<dbReference type="InterPro" id="IPR050575">
    <property type="entry name" value="BMC_shell"/>
</dbReference>
<evidence type="ECO:0000256" key="3">
    <source>
        <dbReference type="ARBA" id="ARBA00023780"/>
    </source>
</evidence>
<dbReference type="Gene3D" id="3.30.70.1710">
    <property type="match status" value="2"/>
</dbReference>
<dbReference type="STRING" id="1781255.BH720_00120"/>
<proteinExistence type="inferred from homology"/>
<dbReference type="InterPro" id="IPR000249">
    <property type="entry name" value="BMC_dom"/>
</dbReference>
<evidence type="ECO:0000313" key="6">
    <source>
        <dbReference type="EMBL" id="OEJ77269.1"/>
    </source>
</evidence>
<comment type="subcellular location">
    <subcellularLocation>
        <location evidence="2">Carboxysome</location>
    </subcellularLocation>
</comment>
<dbReference type="InterPro" id="IPR044872">
    <property type="entry name" value="CcmK/CsoS1_BMC"/>
</dbReference>
<dbReference type="InterPro" id="IPR020808">
    <property type="entry name" value="Bact_microcomp_CS"/>
</dbReference>
<reference evidence="6" key="1">
    <citation type="submission" date="2016-09" db="EMBL/GenBank/DDBJ databases">
        <title>Draft genome of thermotolerant cyanobacterium Desertifilum sp. strain IPPAS B-1220.</title>
        <authorList>
            <person name="Sinetova M.A."/>
            <person name="Bolakhan K."/>
            <person name="Zayadan B.K."/>
            <person name="Mironov K.S."/>
            <person name="Ustinova V."/>
            <person name="Kupriyanova E.V."/>
            <person name="Sidorov R.A."/>
            <person name="Skrypnik A.N."/>
            <person name="Gogoleva N.E."/>
            <person name="Gogolev Y.V."/>
            <person name="Los D.A."/>
        </authorList>
    </citation>
    <scope>NUCLEOTIDE SEQUENCE [LARGE SCALE GENOMIC DNA]</scope>
    <source>
        <strain evidence="6">IPPAS B-1220</strain>
    </source>
</reference>
<feature type="domain" description="BMC" evidence="5">
    <location>
        <begin position="12"/>
        <end position="98"/>
    </location>
</feature>
<dbReference type="PANTHER" id="PTHR33941">
    <property type="entry name" value="PROPANEDIOL UTILIZATION PROTEIN PDUA"/>
    <property type="match status" value="1"/>
</dbReference>
<dbReference type="CDD" id="cd07057">
    <property type="entry name" value="BMC_CcmK"/>
    <property type="match status" value="1"/>
</dbReference>
<dbReference type="SUPFAM" id="SSF143414">
    <property type="entry name" value="CcmK-like"/>
    <property type="match status" value="2"/>
</dbReference>
<comment type="similarity">
    <text evidence="3">Belongs to the bacterial microcompartments protein family. CsoS1 subfamily.</text>
</comment>
<dbReference type="OrthoDB" id="5296101at2"/>
<dbReference type="SMART" id="SM00877">
    <property type="entry name" value="BMC"/>
    <property type="match status" value="2"/>
</dbReference>
<dbReference type="AlphaFoldDB" id="A0A1E5QRG3"/>
<protein>
    <submittedName>
        <fullName evidence="6">Microcompartment protein</fullName>
    </submittedName>
</protein>
<dbReference type="EMBL" id="MJGC01000004">
    <property type="protein sequence ID" value="OEJ77269.1"/>
    <property type="molecule type" value="Genomic_DNA"/>
</dbReference>
<evidence type="ECO:0000256" key="1">
    <source>
        <dbReference type="ARBA" id="ARBA00023300"/>
    </source>
</evidence>
<gene>
    <name evidence="6" type="ORF">BH720_00120</name>
</gene>
<dbReference type="PROSITE" id="PS51930">
    <property type="entry name" value="BMC_2"/>
    <property type="match status" value="2"/>
</dbReference>
<dbReference type="GO" id="GO:0031470">
    <property type="term" value="C:carboxysome"/>
    <property type="evidence" value="ECO:0007669"/>
    <property type="project" value="UniProtKB-SubCell"/>
</dbReference>
<keyword evidence="4" id="KW-1283">Bacterial microcompartment</keyword>
<dbReference type="InterPro" id="IPR037233">
    <property type="entry name" value="CcmK-like_sf"/>
</dbReference>
<dbReference type="RefSeq" id="WP_069965124.1">
    <property type="nucleotide sequence ID" value="NZ_CM124774.1"/>
</dbReference>
<comment type="caution">
    <text evidence="6">The sequence shown here is derived from an EMBL/GenBank/DDBJ whole genome shotgun (WGS) entry which is preliminary data.</text>
</comment>
<name>A0A1E5QRG3_9CYAN</name>
<dbReference type="Pfam" id="PF00936">
    <property type="entry name" value="BMC"/>
    <property type="match status" value="2"/>
</dbReference>
<accession>A0A1E5QRG3</accession>
<sequence>MNRLENSLSGSALGMVSTRSFPAIIGVADTMIKSAGVVLVGIEKIGGGHCTAIARGRIADIRIAVDAGAQNALEFGPGQLVSSTVIPRPLPNMEVIFPLGSHLAREMNAHRDGRVSQHSIGLIETRGFPPMVAAADAMLKSADVELTAFETIGDGLCTAIIRGPVADVVVAVEAGMAEVTRIGAEVNAVYVIPRPQEDLDRILPFASCMLEEEPQPLMLPLTIPQEEKEEELVELPNLDAIPVPKERTQG</sequence>
<evidence type="ECO:0000256" key="4">
    <source>
        <dbReference type="ARBA" id="ARBA00024446"/>
    </source>
</evidence>
<keyword evidence="1" id="KW-0120">Carbon dioxide fixation</keyword>